<keyword evidence="3" id="KW-1185">Reference proteome</keyword>
<sequence>MAHPRGGAGALERAVTVVTCLIACLLAFNLSTAQFGAHRAPAGAPRAPRAPPAAPPRAAGADSAIAPPRAHGDATAPAVRLVAPARPIGAAPSALPGSPSRATGAAAHASNASDWLCERRFERLGLAAVGTVLREQRPVPSLARLSVSASSRVRVDAQPRLLAAPRRPARCVFLAFFHFDKAGGTELRNHLDRLDPSCRASKDSDNRVDFCGDPPFVRLPEHNFSWWGWDPTARHERPRVWVEMHTGKFGKRLDEVQALRAHVGTSCRVLTATMLREPVAQLASAYRYWALGQHGYGGSLRDYVTGLGSVANAPDAPAGQRGARADWFLGRVKFAMRERPTVPRGRFLDVNPCNQPRGGTCAPACYRMLDGFLSALDIVAPTEEWETLFLHLAAELGLTKLPAHFKLSQCVARLYVRLVDKRRRRAPRVAPAGAAVGAAARPSSARADGADADERPSSDDAKRLRPLLLPSVPCSDLLYTKWARRYHERVAPTFWADEASREGVCTLEAQYTCHLHHNRFSEAEGAAILEAISSLRDGVIQTAARAHGAPDARTRPRRGGNGDAKAARRRARAV</sequence>
<dbReference type="InterPro" id="IPR027417">
    <property type="entry name" value="P-loop_NTPase"/>
</dbReference>
<feature type="region of interest" description="Disordered" evidence="1">
    <location>
        <begin position="40"/>
        <end position="71"/>
    </location>
</feature>
<feature type="region of interest" description="Disordered" evidence="1">
    <location>
        <begin position="430"/>
        <end position="462"/>
    </location>
</feature>
<evidence type="ECO:0000313" key="2">
    <source>
        <dbReference type="EMBL" id="KAG8467728.1"/>
    </source>
</evidence>
<feature type="compositionally biased region" description="Low complexity" evidence="1">
    <location>
        <begin position="430"/>
        <end position="447"/>
    </location>
</feature>
<dbReference type="OrthoDB" id="10498627at2759"/>
<protein>
    <submittedName>
        <fullName evidence="2">Uncharacterized protein</fullName>
    </submittedName>
</protein>
<evidence type="ECO:0000256" key="1">
    <source>
        <dbReference type="SAM" id="MobiDB-lite"/>
    </source>
</evidence>
<name>A0A8J5XMI1_DIALT</name>
<proteinExistence type="predicted"/>
<feature type="compositionally biased region" description="Basic and acidic residues" evidence="1">
    <location>
        <begin position="448"/>
        <end position="462"/>
    </location>
</feature>
<dbReference type="EMBL" id="JAGTXO010000005">
    <property type="protein sequence ID" value="KAG8467728.1"/>
    <property type="molecule type" value="Genomic_DNA"/>
</dbReference>
<accession>A0A8J5XMI1</accession>
<dbReference type="Gene3D" id="3.40.50.300">
    <property type="entry name" value="P-loop containing nucleotide triphosphate hydrolases"/>
    <property type="match status" value="1"/>
</dbReference>
<feature type="compositionally biased region" description="Low complexity" evidence="1">
    <location>
        <begin position="56"/>
        <end position="71"/>
    </location>
</feature>
<dbReference type="AlphaFoldDB" id="A0A8J5XMI1"/>
<feature type="region of interest" description="Disordered" evidence="1">
    <location>
        <begin position="545"/>
        <end position="574"/>
    </location>
</feature>
<organism evidence="2 3">
    <name type="scientific">Diacronema lutheri</name>
    <name type="common">Unicellular marine alga</name>
    <name type="synonym">Monochrysis lutheri</name>
    <dbReference type="NCBI Taxonomy" id="2081491"/>
    <lineage>
        <taxon>Eukaryota</taxon>
        <taxon>Haptista</taxon>
        <taxon>Haptophyta</taxon>
        <taxon>Pavlovophyceae</taxon>
        <taxon>Pavlovales</taxon>
        <taxon>Pavlovaceae</taxon>
        <taxon>Diacronema</taxon>
    </lineage>
</organism>
<reference evidence="2" key="1">
    <citation type="submission" date="2021-05" db="EMBL/GenBank/DDBJ databases">
        <title>The genome of the haptophyte Pavlova lutheri (Diacronema luteri, Pavlovales) - a model for lipid biosynthesis in eukaryotic algae.</title>
        <authorList>
            <person name="Hulatt C.J."/>
            <person name="Posewitz M.C."/>
        </authorList>
    </citation>
    <scope>NUCLEOTIDE SEQUENCE</scope>
    <source>
        <strain evidence="2">NIVA-4/92</strain>
    </source>
</reference>
<evidence type="ECO:0000313" key="3">
    <source>
        <dbReference type="Proteomes" id="UP000751190"/>
    </source>
</evidence>
<comment type="caution">
    <text evidence="2">The sequence shown here is derived from an EMBL/GenBank/DDBJ whole genome shotgun (WGS) entry which is preliminary data.</text>
</comment>
<dbReference type="Proteomes" id="UP000751190">
    <property type="component" value="Unassembled WGS sequence"/>
</dbReference>
<gene>
    <name evidence="2" type="ORF">KFE25_006780</name>
</gene>